<keyword evidence="6 8" id="KW-0472">Membrane</keyword>
<evidence type="ECO:0000259" key="11">
    <source>
        <dbReference type="Pfam" id="PF13847"/>
    </source>
</evidence>
<evidence type="ECO:0000259" key="10">
    <source>
        <dbReference type="Pfam" id="PF00999"/>
    </source>
</evidence>
<accession>A0A1Q9DKZ8</accession>
<feature type="transmembrane region" description="Helical" evidence="8">
    <location>
        <begin position="1149"/>
        <end position="1173"/>
    </location>
</feature>
<comment type="caution">
    <text evidence="13">The sequence shown here is derived from an EMBL/GenBank/DDBJ whole genome shotgun (WGS) entry which is preliminary data.</text>
</comment>
<dbReference type="PANTHER" id="PTHR42751">
    <property type="entry name" value="SODIUM/HYDROGEN EXCHANGER FAMILY/TRKA DOMAIN PROTEIN"/>
    <property type="match status" value="1"/>
</dbReference>
<feature type="transmembrane region" description="Helical" evidence="8">
    <location>
        <begin position="969"/>
        <end position="996"/>
    </location>
</feature>
<evidence type="ECO:0000256" key="8">
    <source>
        <dbReference type="SAM" id="Phobius"/>
    </source>
</evidence>
<dbReference type="GO" id="GO:0016020">
    <property type="term" value="C:membrane"/>
    <property type="evidence" value="ECO:0007669"/>
    <property type="project" value="UniProtKB-SubCell"/>
</dbReference>
<feature type="transmembrane region" description="Helical" evidence="8">
    <location>
        <begin position="1016"/>
        <end position="1035"/>
    </location>
</feature>
<feature type="region of interest" description="Disordered" evidence="7">
    <location>
        <begin position="922"/>
        <end position="957"/>
    </location>
</feature>
<evidence type="ECO:0000256" key="4">
    <source>
        <dbReference type="ARBA" id="ARBA00022692"/>
    </source>
</evidence>
<dbReference type="EMBL" id="LSRX01000489">
    <property type="protein sequence ID" value="OLP95820.1"/>
    <property type="molecule type" value="Genomic_DNA"/>
</dbReference>
<evidence type="ECO:0000259" key="12">
    <source>
        <dbReference type="Pfam" id="PF14033"/>
    </source>
</evidence>
<evidence type="ECO:0000256" key="7">
    <source>
        <dbReference type="SAM" id="MobiDB-lite"/>
    </source>
</evidence>
<feature type="transmembrane region" description="Helical" evidence="8">
    <location>
        <begin position="1084"/>
        <end position="1103"/>
    </location>
</feature>
<feature type="transmembrane region" description="Helical" evidence="8">
    <location>
        <begin position="1115"/>
        <end position="1137"/>
    </location>
</feature>
<sequence length="1715" mass="187276">MVAITLQSCVLLPVLSVAGGSLGGRDQRAAGKHQGTDGGLRGLTASATALVVLLSRTSQTLEIMSTLGFRLASTRCMDDGSQHGCECMALRRHYLAVTSFAAGLGRRSVAQMEPAAKAARVEADGPTLTAYSMAGAVLWGPSKVHKGMTVAELASTLDRPSTSPGLKIACKESMLEPGADLSQLADPSELFVHFDPPKPFDHSFVKELIELAQECEDNEFLAPRRMEALWENHQSKLVREGVTFETHPQEAADELNRLVEELKEKSAKDYHPGTDEIVRDLVHPSLYPFVEGVSQTAGTDDVTPAVTVQGLQQDMWGRPYETSKYQWLPSEVSVAADGTCKFQTYINNLDQEKYGELCGALERLLTRCLPHLEAAWSHGQQVKGLDDEAEDMFDSDCSAGEPENIEIQSLRGRSIQVITKIVDYELPPGGTHEGVWHVEGMSHENIVATAELILKKDAALVGGGLQFQRTFRPNEGCAMIAGFPQCRAAQMDEVVKAGLVPLGQLPLPHRRLAAWPNSHIHKVENISNTSESLAVRRIVVFWLVNPGVRIISTQHVPKQQGVMPLEEALSLPRQDTIAVAAAISACEKGQKRRSDAAWRSASALLAELAPKRLRRDAICSNAILSAFEKAQKWMLALALLHTRRAPGDIGLIGFSSALGACASADQREAACRLRQVMTEEGLRPTASSLTVMVAALAGSEELGHRLEIPKLLSDARSAVLDLRELPAGVFQSLKKGRWKDFRAVRDRAGTGYSHHTEDHEDMKRSYSKDTHLTGGVLVTRPSHRSSHGSEATDGVDPSQVHLHRLGIRPSTREEDDDENLLGEDGELDPVSPTFSADVPRTKSSQHLTDNVKKKDIASSGINSSSAKASALGKSRPVQFLIFLLAFSFVVFVLIASSTSLGPISEFLYGDELPAMIAAKEHGAHGDDTHHDEGGASHAAPEHESGEHTDGHTDTHAGEEREVSELLSNIAFCLTSCGFVAFFVGVLKQPLILGYLLGGVLVGPNLGLDLVHSHDNVAEIANLGLVFLLFMIGLELDVHEILRMGRVVLLTGFFQFPVCFGAQYLIFSGLGLLGLSFGTGEYANMYVALVCAISSTMIVVKLLSEKGETDRPNGRLTVGILIFQDIWAMVFLAIQPNLAKPDLLTLCKQFGMIAALIVLALLYAKFVMPAILFFASRSVELMLVLSLSWCFFMGVTANLPWVGVGMELAALIAGVALATFPYSAEFNGKIKYIRDFFITLFFASLGMQIPMPSVLPIVTAILIALVVMLLRWVDLCYRSTTQAMARNTRSCLVLLVVAAIWFQSRTFTAPGRPLKARVRRAAEAETVAPPTTAQEAAEPRRVLLVVSDANPYLSEPSKAALRYASNVGSDGHVTAMLLPFDEENTNTTALQSTAFTMLTKEHEQNRSSWNLATEQHHRHQPQLVSDYVDKARNKLFAEDMKLLGDLQGKDVLHLQCNDGQDTVSIARWLKPRQVHGVDISDFAVNFAKELSTKMLEQNCFDAMTEVRFTRRDVVEYLNDPVHSKSVDVVYSSYGTVNWLSNLKTWAMGIANVLRPGGRFVIIDFHAVAMALDWQSMRLKYDCLGGTACPSDDGVSDYIGQDATFENPNPSMEYAWGVGDIVTSLLETSQMQLQSLTEYPYVNGYQMHETLCCCNVPMTSEAPRGQLEGQADSATPAAGYGGLPQDVRYVPPPGSPVTPMMYSIVATKHDKKRSRED</sequence>
<reference evidence="13 14" key="1">
    <citation type="submission" date="2016-02" db="EMBL/GenBank/DDBJ databases">
        <title>Genome analysis of coral dinoflagellate symbionts highlights evolutionary adaptations to a symbiotic lifestyle.</title>
        <authorList>
            <person name="Aranda M."/>
            <person name="Li Y."/>
            <person name="Liew Y.J."/>
            <person name="Baumgarten S."/>
            <person name="Simakov O."/>
            <person name="Wilson M."/>
            <person name="Piel J."/>
            <person name="Ashoor H."/>
            <person name="Bougouffa S."/>
            <person name="Bajic V.B."/>
            <person name="Ryu T."/>
            <person name="Ravasi T."/>
            <person name="Bayer T."/>
            <person name="Micklem G."/>
            <person name="Kim H."/>
            <person name="Bhak J."/>
            <person name="Lajeunesse T.C."/>
            <person name="Voolstra C.R."/>
        </authorList>
    </citation>
    <scope>NUCLEOTIDE SEQUENCE [LARGE SCALE GENOMIC DNA]</scope>
    <source>
        <strain evidence="13 14">CCMP2467</strain>
    </source>
</reference>
<dbReference type="Proteomes" id="UP000186817">
    <property type="component" value="Unassembled WGS sequence"/>
</dbReference>
<keyword evidence="4 8" id="KW-0812">Transmembrane</keyword>
<feature type="transmembrane region" description="Helical" evidence="8">
    <location>
        <begin position="1254"/>
        <end position="1272"/>
    </location>
</feature>
<comment type="subcellular location">
    <subcellularLocation>
        <location evidence="1">Membrane</location>
        <topology evidence="1">Multi-pass membrane protein</topology>
    </subcellularLocation>
</comment>
<evidence type="ECO:0000256" key="5">
    <source>
        <dbReference type="ARBA" id="ARBA00022989"/>
    </source>
</evidence>
<dbReference type="Pfam" id="PF13847">
    <property type="entry name" value="Methyltransf_31"/>
    <property type="match status" value="1"/>
</dbReference>
<feature type="transmembrane region" description="Helical" evidence="8">
    <location>
        <begin position="1180"/>
        <end position="1201"/>
    </location>
</feature>
<dbReference type="GO" id="GO:1902600">
    <property type="term" value="P:proton transmembrane transport"/>
    <property type="evidence" value="ECO:0007669"/>
    <property type="project" value="InterPro"/>
</dbReference>
<evidence type="ECO:0000256" key="6">
    <source>
        <dbReference type="ARBA" id="ARBA00023136"/>
    </source>
</evidence>
<dbReference type="PANTHER" id="PTHR42751:SF3">
    <property type="entry name" value="SODIUM_GLUTAMATE SYMPORTER"/>
    <property type="match status" value="1"/>
</dbReference>
<dbReference type="InterPro" id="IPR049192">
    <property type="entry name" value="DUF4246_C"/>
</dbReference>
<keyword evidence="5 8" id="KW-1133">Transmembrane helix</keyword>
<feature type="signal peptide" evidence="9">
    <location>
        <begin position="1"/>
        <end position="23"/>
    </location>
</feature>
<feature type="transmembrane region" description="Helical" evidence="8">
    <location>
        <begin position="1284"/>
        <end position="1301"/>
    </location>
</feature>
<dbReference type="CDD" id="cd02440">
    <property type="entry name" value="AdoMet_MTases"/>
    <property type="match status" value="1"/>
</dbReference>
<evidence type="ECO:0000256" key="3">
    <source>
        <dbReference type="ARBA" id="ARBA00022448"/>
    </source>
</evidence>
<organism evidence="13 14">
    <name type="scientific">Symbiodinium microadriaticum</name>
    <name type="common">Dinoflagellate</name>
    <name type="synonym">Zooxanthella microadriatica</name>
    <dbReference type="NCBI Taxonomy" id="2951"/>
    <lineage>
        <taxon>Eukaryota</taxon>
        <taxon>Sar</taxon>
        <taxon>Alveolata</taxon>
        <taxon>Dinophyceae</taxon>
        <taxon>Suessiales</taxon>
        <taxon>Symbiodiniaceae</taxon>
        <taxon>Symbiodinium</taxon>
    </lineage>
</organism>
<feature type="domain" description="DUF4246" evidence="12">
    <location>
        <begin position="248"/>
        <end position="560"/>
    </location>
</feature>
<dbReference type="OrthoDB" id="540004at2759"/>
<dbReference type="InterPro" id="IPR011990">
    <property type="entry name" value="TPR-like_helical_dom_sf"/>
</dbReference>
<dbReference type="Gene3D" id="3.40.50.150">
    <property type="entry name" value="Vaccinia Virus protein VP39"/>
    <property type="match status" value="1"/>
</dbReference>
<dbReference type="InterPro" id="IPR025714">
    <property type="entry name" value="Methyltranfer_dom"/>
</dbReference>
<evidence type="ECO:0000313" key="14">
    <source>
        <dbReference type="Proteomes" id="UP000186817"/>
    </source>
</evidence>
<dbReference type="GO" id="GO:0015297">
    <property type="term" value="F:antiporter activity"/>
    <property type="evidence" value="ECO:0007669"/>
    <property type="project" value="InterPro"/>
</dbReference>
<evidence type="ECO:0000256" key="1">
    <source>
        <dbReference type="ARBA" id="ARBA00004141"/>
    </source>
</evidence>
<evidence type="ECO:0000256" key="9">
    <source>
        <dbReference type="SAM" id="SignalP"/>
    </source>
</evidence>
<feature type="transmembrane region" description="Helical" evidence="8">
    <location>
        <begin position="1047"/>
        <end position="1072"/>
    </location>
</feature>
<dbReference type="InterPro" id="IPR029063">
    <property type="entry name" value="SAM-dependent_MTases_sf"/>
</dbReference>
<proteinExistence type="inferred from homology"/>
<feature type="chain" id="PRO_5012389896" evidence="9">
    <location>
        <begin position="24"/>
        <end position="1715"/>
    </location>
</feature>
<feature type="domain" description="Methyltransferase" evidence="11">
    <location>
        <begin position="1447"/>
        <end position="1566"/>
    </location>
</feature>
<feature type="region of interest" description="Disordered" evidence="7">
    <location>
        <begin position="750"/>
        <end position="853"/>
    </location>
</feature>
<feature type="compositionally biased region" description="Acidic residues" evidence="7">
    <location>
        <begin position="813"/>
        <end position="827"/>
    </location>
</feature>
<gene>
    <name evidence="13" type="primary">KEA5</name>
    <name evidence="13" type="ORF">AK812_SmicGene22010</name>
</gene>
<dbReference type="Pfam" id="PF00999">
    <property type="entry name" value="Na_H_Exchanger"/>
    <property type="match status" value="1"/>
</dbReference>
<comment type="similarity">
    <text evidence="2">Belongs to the monovalent cation:proton antiporter 2 (CPA2) transporter (TC 2.A.37) family.</text>
</comment>
<dbReference type="InterPro" id="IPR006153">
    <property type="entry name" value="Cation/H_exchanger_TM"/>
</dbReference>
<protein>
    <submittedName>
        <fullName evidence="13">K(+) efflux antiporter 5</fullName>
    </submittedName>
</protein>
<dbReference type="InterPro" id="IPR038770">
    <property type="entry name" value="Na+/solute_symporter_sf"/>
</dbReference>
<name>A0A1Q9DKZ8_SYMMI</name>
<feature type="transmembrane region" description="Helical" evidence="8">
    <location>
        <begin position="877"/>
        <end position="895"/>
    </location>
</feature>
<evidence type="ECO:0000256" key="2">
    <source>
        <dbReference type="ARBA" id="ARBA00005551"/>
    </source>
</evidence>
<dbReference type="SUPFAM" id="SSF53335">
    <property type="entry name" value="S-adenosyl-L-methionine-dependent methyltransferases"/>
    <property type="match status" value="1"/>
</dbReference>
<dbReference type="Pfam" id="PF14033">
    <property type="entry name" value="DUF4246"/>
    <property type="match status" value="1"/>
</dbReference>
<keyword evidence="3" id="KW-0813">Transport</keyword>
<feature type="domain" description="Cation/H+ exchanger transmembrane" evidence="10">
    <location>
        <begin position="981"/>
        <end position="1269"/>
    </location>
</feature>
<evidence type="ECO:0000313" key="13">
    <source>
        <dbReference type="EMBL" id="OLP95820.1"/>
    </source>
</evidence>
<dbReference type="Gene3D" id="1.20.1530.20">
    <property type="match status" value="1"/>
</dbReference>
<keyword evidence="14" id="KW-1185">Reference proteome</keyword>
<dbReference type="Gene3D" id="1.25.40.10">
    <property type="entry name" value="Tetratricopeptide repeat domain"/>
    <property type="match status" value="1"/>
</dbReference>
<keyword evidence="9" id="KW-0732">Signal</keyword>
<feature type="compositionally biased region" description="Basic and acidic residues" evidence="7">
    <location>
        <begin position="750"/>
        <end position="771"/>
    </location>
</feature>